<keyword evidence="1" id="KW-0479">Metal-binding</keyword>
<proteinExistence type="predicted"/>
<keyword evidence="4" id="KW-1185">Reference proteome</keyword>
<evidence type="ECO:0000313" key="3">
    <source>
        <dbReference type="EMBL" id="ALF52001.1"/>
    </source>
</evidence>
<feature type="domain" description="Cupin type-2" evidence="2">
    <location>
        <begin position="51"/>
        <end position="119"/>
    </location>
</feature>
<reference evidence="3 4" key="2">
    <citation type="journal article" date="2016" name="Genome Announc.">
        <title>Draft Genome Sequence of the N2-Fixing Cyanobacterium Nostoc piscinale CENA21, Isolated from the Brazilian Amazon Floodplain.</title>
        <authorList>
            <person name="Leao T."/>
            <person name="Guimaraes P.I."/>
            <person name="de Melo A.G."/>
            <person name="Ramos R.T."/>
            <person name="Leao P.N."/>
            <person name="Silva A."/>
            <person name="Fiore M.F."/>
            <person name="Schneider M.P."/>
        </authorList>
    </citation>
    <scope>NUCLEOTIDE SEQUENCE [LARGE SCALE GENOMIC DNA]</scope>
    <source>
        <strain evidence="3 4">CENA21</strain>
    </source>
</reference>
<dbReference type="InterPro" id="IPR014710">
    <property type="entry name" value="RmlC-like_jellyroll"/>
</dbReference>
<dbReference type="PANTHER" id="PTHR35848">
    <property type="entry name" value="OXALATE-BINDING PROTEIN"/>
    <property type="match status" value="1"/>
</dbReference>
<sequence length="165" mass="18609">MTDEQHSLLKATDINSMEPFEFHHPLNPNSEIYLRFLGRAVGLKRIGVTIACVPPGKESFIYHAHQNEEEWVYILSGRGIAEIGDQSYEVEPGDFMGFGLPQQPHHLRNPFNEDLVYLMGGEAGGLDVAVFPRLGKRVIRDSESAYIFDESALQLFWSSKQSAEN</sequence>
<dbReference type="KEGG" id="npz:ACX27_02670"/>
<dbReference type="InterPro" id="IPR011051">
    <property type="entry name" value="RmlC_Cupin_sf"/>
</dbReference>
<dbReference type="GO" id="GO:0046872">
    <property type="term" value="F:metal ion binding"/>
    <property type="evidence" value="ECO:0007669"/>
    <property type="project" value="UniProtKB-KW"/>
</dbReference>
<dbReference type="RefSeq" id="WP_062288060.1">
    <property type="nucleotide sequence ID" value="NZ_CP012036.1"/>
</dbReference>
<gene>
    <name evidence="3" type="ORF">ACX27_02670</name>
</gene>
<dbReference type="Gene3D" id="2.60.120.10">
    <property type="entry name" value="Jelly Rolls"/>
    <property type="match status" value="1"/>
</dbReference>
<evidence type="ECO:0000259" key="2">
    <source>
        <dbReference type="Pfam" id="PF07883"/>
    </source>
</evidence>
<name>A0A0M4TTU3_9NOSO</name>
<evidence type="ECO:0000313" key="4">
    <source>
        <dbReference type="Proteomes" id="UP000062645"/>
    </source>
</evidence>
<dbReference type="PATRIC" id="fig|224013.5.peg.645"/>
<dbReference type="CDD" id="cd02224">
    <property type="entry name" value="cupin_SPO2919-like"/>
    <property type="match status" value="1"/>
</dbReference>
<evidence type="ECO:0000256" key="1">
    <source>
        <dbReference type="ARBA" id="ARBA00022723"/>
    </source>
</evidence>
<dbReference type="EMBL" id="CP012036">
    <property type="protein sequence ID" value="ALF52001.1"/>
    <property type="molecule type" value="Genomic_DNA"/>
</dbReference>
<dbReference type="STRING" id="224013.ACX27_02670"/>
<dbReference type="PANTHER" id="PTHR35848:SF6">
    <property type="entry name" value="CUPIN TYPE-2 DOMAIN-CONTAINING PROTEIN"/>
    <property type="match status" value="1"/>
</dbReference>
<dbReference type="InterPro" id="IPR013096">
    <property type="entry name" value="Cupin_2"/>
</dbReference>
<organism evidence="3 4">
    <name type="scientific">Nostoc piscinale CENA21</name>
    <dbReference type="NCBI Taxonomy" id="224013"/>
    <lineage>
        <taxon>Bacteria</taxon>
        <taxon>Bacillati</taxon>
        <taxon>Cyanobacteriota</taxon>
        <taxon>Cyanophyceae</taxon>
        <taxon>Nostocales</taxon>
        <taxon>Nostocaceae</taxon>
        <taxon>Nostoc</taxon>
    </lineage>
</organism>
<dbReference type="Proteomes" id="UP000062645">
    <property type="component" value="Chromosome"/>
</dbReference>
<accession>A0A0M4TTU3</accession>
<reference evidence="4" key="1">
    <citation type="submission" date="2015-07" db="EMBL/GenBank/DDBJ databases">
        <title>Genome Of Nitrogen-Fixing Cyanobacterium Nostoc piscinale CENA21 From Solimoes/Amazon River Floodplain Sediments And Comparative Genomics To Uncover Biosynthetic Natural Products Potential.</title>
        <authorList>
            <person name="Leao T.F."/>
            <person name="Leao P.N."/>
            <person name="Guimaraes P.I."/>
            <person name="de Melo A.G.C."/>
            <person name="Ramos R.T.J."/>
            <person name="Silva A."/>
            <person name="Fiore M.F."/>
            <person name="Schneider M.P.C."/>
        </authorList>
    </citation>
    <scope>NUCLEOTIDE SEQUENCE [LARGE SCALE GENOMIC DNA]</scope>
    <source>
        <strain evidence="4">CENA21</strain>
    </source>
</reference>
<dbReference type="AlphaFoldDB" id="A0A0M4TTU3"/>
<dbReference type="Pfam" id="PF07883">
    <property type="entry name" value="Cupin_2"/>
    <property type="match status" value="1"/>
</dbReference>
<dbReference type="SUPFAM" id="SSF51182">
    <property type="entry name" value="RmlC-like cupins"/>
    <property type="match status" value="1"/>
</dbReference>
<dbReference type="InterPro" id="IPR051610">
    <property type="entry name" value="GPI/OXD"/>
</dbReference>
<protein>
    <submittedName>
        <fullName evidence="3">Cupin</fullName>
    </submittedName>
</protein>
<dbReference type="OrthoDB" id="116921at2"/>